<dbReference type="KEGG" id="amt:Amet_0877"/>
<gene>
    <name evidence="1" type="ordered locus">Amet_0877</name>
</gene>
<reference evidence="2" key="1">
    <citation type="journal article" date="2016" name="Genome Announc.">
        <title>Complete genome sequence of Alkaliphilus metalliredigens strain QYMF, an alkaliphilic and metal-reducing bacterium isolated from borax-contaminated leachate ponds.</title>
        <authorList>
            <person name="Hwang C."/>
            <person name="Copeland A."/>
            <person name="Lucas S."/>
            <person name="Lapidus A."/>
            <person name="Barry K."/>
            <person name="Detter J.C."/>
            <person name="Glavina Del Rio T."/>
            <person name="Hammon N."/>
            <person name="Israni S."/>
            <person name="Dalin E."/>
            <person name="Tice H."/>
            <person name="Pitluck S."/>
            <person name="Chertkov O."/>
            <person name="Brettin T."/>
            <person name="Bruce D."/>
            <person name="Han C."/>
            <person name="Schmutz J."/>
            <person name="Larimer F."/>
            <person name="Land M.L."/>
            <person name="Hauser L."/>
            <person name="Kyrpides N."/>
            <person name="Mikhailova N."/>
            <person name="Ye Q."/>
            <person name="Zhou J."/>
            <person name="Richardson P."/>
            <person name="Fields M.W."/>
        </authorList>
    </citation>
    <scope>NUCLEOTIDE SEQUENCE [LARGE SCALE GENOMIC DNA]</scope>
    <source>
        <strain evidence="2">QYMF</strain>
    </source>
</reference>
<accession>A6TLN1</accession>
<dbReference type="STRING" id="293826.Amet_0877"/>
<dbReference type="HOGENOM" id="CLU_1944176_0_0_9"/>
<keyword evidence="2" id="KW-1185">Reference proteome</keyword>
<protein>
    <submittedName>
        <fullName evidence="1">Uncharacterized protein</fullName>
    </submittedName>
</protein>
<organism evidence="1 2">
    <name type="scientific">Alkaliphilus metalliredigens (strain QYMF)</name>
    <dbReference type="NCBI Taxonomy" id="293826"/>
    <lineage>
        <taxon>Bacteria</taxon>
        <taxon>Bacillati</taxon>
        <taxon>Bacillota</taxon>
        <taxon>Clostridia</taxon>
        <taxon>Peptostreptococcales</taxon>
        <taxon>Natronincolaceae</taxon>
        <taxon>Alkaliphilus</taxon>
    </lineage>
</organism>
<dbReference type="AlphaFoldDB" id="A6TLN1"/>
<dbReference type="OrthoDB" id="9813673at2"/>
<proteinExistence type="predicted"/>
<sequence length="129" mass="15476">MSAFSYVSNYLEFNIPTDNFKAISKLNKVKFKNRDCYFIEAVNKVNPTDYTIELFEKLRSILEPNKCLYVDLSDIYGLKNSSWIMKWEFIMNGNQLEDERFYHVKDLKNIDQEEYIIVKEYINSKIENI</sequence>
<dbReference type="Proteomes" id="UP000001572">
    <property type="component" value="Chromosome"/>
</dbReference>
<name>A6TLN1_ALKMQ</name>
<evidence type="ECO:0000313" key="1">
    <source>
        <dbReference type="EMBL" id="ABR47099.1"/>
    </source>
</evidence>
<dbReference type="EMBL" id="CP000724">
    <property type="protein sequence ID" value="ABR47099.1"/>
    <property type="molecule type" value="Genomic_DNA"/>
</dbReference>
<evidence type="ECO:0000313" key="2">
    <source>
        <dbReference type="Proteomes" id="UP000001572"/>
    </source>
</evidence>
<dbReference type="RefSeq" id="WP_012062142.1">
    <property type="nucleotide sequence ID" value="NC_009633.1"/>
</dbReference>